<feature type="compositionally biased region" description="Basic and acidic residues" evidence="1">
    <location>
        <begin position="84"/>
        <end position="101"/>
    </location>
</feature>
<name>A0A1Y2H2M2_9FUNG</name>
<keyword evidence="3" id="KW-1185">Reference proteome</keyword>
<feature type="compositionally biased region" description="Low complexity" evidence="1">
    <location>
        <begin position="46"/>
        <end position="77"/>
    </location>
</feature>
<protein>
    <submittedName>
        <fullName evidence="2">Uncharacterized protein</fullName>
    </submittedName>
</protein>
<feature type="compositionally biased region" description="Low complexity" evidence="1">
    <location>
        <begin position="171"/>
        <end position="187"/>
    </location>
</feature>
<gene>
    <name evidence="2" type="ORF">BCR41DRAFT_6350</name>
</gene>
<evidence type="ECO:0000256" key="1">
    <source>
        <dbReference type="SAM" id="MobiDB-lite"/>
    </source>
</evidence>
<feature type="region of interest" description="Disordered" evidence="1">
    <location>
        <begin position="1"/>
        <end position="121"/>
    </location>
</feature>
<comment type="caution">
    <text evidence="2">The sequence shown here is derived from an EMBL/GenBank/DDBJ whole genome shotgun (WGS) entry which is preliminary data.</text>
</comment>
<dbReference type="AlphaFoldDB" id="A0A1Y2H2M2"/>
<proteinExistence type="predicted"/>
<dbReference type="GeneID" id="33572795"/>
<feature type="compositionally biased region" description="Low complexity" evidence="1">
    <location>
        <begin position="136"/>
        <end position="146"/>
    </location>
</feature>
<accession>A0A1Y2H2M2</accession>
<dbReference type="InParanoid" id="A0A1Y2H2M2"/>
<evidence type="ECO:0000313" key="3">
    <source>
        <dbReference type="Proteomes" id="UP000193648"/>
    </source>
</evidence>
<evidence type="ECO:0000313" key="2">
    <source>
        <dbReference type="EMBL" id="ORZ28829.1"/>
    </source>
</evidence>
<feature type="compositionally biased region" description="Polar residues" evidence="1">
    <location>
        <begin position="102"/>
        <end position="116"/>
    </location>
</feature>
<organism evidence="2 3">
    <name type="scientific">Lobosporangium transversale</name>
    <dbReference type="NCBI Taxonomy" id="64571"/>
    <lineage>
        <taxon>Eukaryota</taxon>
        <taxon>Fungi</taxon>
        <taxon>Fungi incertae sedis</taxon>
        <taxon>Mucoromycota</taxon>
        <taxon>Mortierellomycotina</taxon>
        <taxon>Mortierellomycetes</taxon>
        <taxon>Mortierellales</taxon>
        <taxon>Mortierellaceae</taxon>
        <taxon>Lobosporangium</taxon>
    </lineage>
</organism>
<feature type="region of interest" description="Disordered" evidence="1">
    <location>
        <begin position="136"/>
        <end position="193"/>
    </location>
</feature>
<feature type="compositionally biased region" description="Basic and acidic residues" evidence="1">
    <location>
        <begin position="287"/>
        <end position="298"/>
    </location>
</feature>
<feature type="compositionally biased region" description="Polar residues" evidence="1">
    <location>
        <begin position="147"/>
        <end position="158"/>
    </location>
</feature>
<feature type="compositionally biased region" description="Polar residues" evidence="1">
    <location>
        <begin position="1"/>
        <end position="24"/>
    </location>
</feature>
<dbReference type="EMBL" id="MCFF01000001">
    <property type="protein sequence ID" value="ORZ28829.1"/>
    <property type="molecule type" value="Genomic_DNA"/>
</dbReference>
<dbReference type="Proteomes" id="UP000193648">
    <property type="component" value="Unassembled WGS sequence"/>
</dbReference>
<reference evidence="2 3" key="1">
    <citation type="submission" date="2016-07" db="EMBL/GenBank/DDBJ databases">
        <title>Pervasive Adenine N6-methylation of Active Genes in Fungi.</title>
        <authorList>
            <consortium name="DOE Joint Genome Institute"/>
            <person name="Mondo S.J."/>
            <person name="Dannebaum R.O."/>
            <person name="Kuo R.C."/>
            <person name="Labutti K."/>
            <person name="Haridas S."/>
            <person name="Kuo A."/>
            <person name="Salamov A."/>
            <person name="Ahrendt S.R."/>
            <person name="Lipzen A."/>
            <person name="Sullivan W."/>
            <person name="Andreopoulos W.B."/>
            <person name="Clum A."/>
            <person name="Lindquist E."/>
            <person name="Daum C."/>
            <person name="Ramamoorthy G.K."/>
            <person name="Gryganskyi A."/>
            <person name="Culley D."/>
            <person name="Magnuson J.K."/>
            <person name="James T.Y."/>
            <person name="O'Malley M.A."/>
            <person name="Stajich J.E."/>
            <person name="Spatafora J.W."/>
            <person name="Visel A."/>
            <person name="Grigoriev I.V."/>
        </authorList>
    </citation>
    <scope>NUCLEOTIDE SEQUENCE [LARGE SCALE GENOMIC DNA]</scope>
    <source>
        <strain evidence="2 3">NRRL 3116</strain>
    </source>
</reference>
<feature type="region of interest" description="Disordered" evidence="1">
    <location>
        <begin position="261"/>
        <end position="306"/>
    </location>
</feature>
<sequence>MVPFPQSMTLIQTPPDPSQLNPSRPDTAPHPPFHPTVSACRGPEGSSEYLVSSQVSSECPFAWQQHQPQQLRPQPRQCAHAQAQRRDQKYKWNRDQEKQEQIWKQTPSQGQNMRNDSSFRDPPLLPLHFSLLPPSSHSSPYSPIFLNQPNTYHIQGNKPSVHLQHHHHQPKQQQQQLQQQPRQRQQKPMYHRRQVSECVQKINQIYERIQHSQLHQSIIREQHNLTLPQLFAKEGDAPKPDSRSPELGYLNVFNDYFSQDQLDHSDNDVEAQYSTDDDHSEMEGEEEKGGQAQKKDDIQSNMENTQ</sequence>
<dbReference type="RefSeq" id="XP_021886502.1">
    <property type="nucleotide sequence ID" value="XM_022030954.1"/>
</dbReference>